<evidence type="ECO:0000256" key="10">
    <source>
        <dbReference type="ARBA" id="ARBA00022989"/>
    </source>
</evidence>
<keyword evidence="4" id="KW-0813">Transport</keyword>
<keyword evidence="10 19" id="KW-1133">Transmembrane helix</keyword>
<evidence type="ECO:0000256" key="16">
    <source>
        <dbReference type="ARBA" id="ARBA00034904"/>
    </source>
</evidence>
<dbReference type="GO" id="GO:0001503">
    <property type="term" value="P:ossification"/>
    <property type="evidence" value="ECO:0007669"/>
    <property type="project" value="Ensembl"/>
</dbReference>
<reference evidence="20 21" key="1">
    <citation type="journal article" date="2012" name="Nature">
        <title>The bonobo genome compared with the chimpanzee and human genomes.</title>
        <authorList>
            <person name="Prufer K."/>
            <person name="Munch K."/>
            <person name="Hellmann I."/>
            <person name="Akagi K."/>
            <person name="Miller J.R."/>
            <person name="Walenz B."/>
            <person name="Koren S."/>
            <person name="Sutton G."/>
            <person name="Kodira C."/>
            <person name="Winer R."/>
            <person name="Knight J.R."/>
            <person name="Mullikin J.C."/>
            <person name="Meader S.J."/>
            <person name="Ponting C.P."/>
            <person name="Lunter G."/>
            <person name="Higashino S."/>
            <person name="Hobolth A."/>
            <person name="Dutheil J."/>
            <person name="Karakoc E."/>
            <person name="Alkan C."/>
            <person name="Sajjadian S."/>
            <person name="Catacchio C.R."/>
            <person name="Ventura M."/>
            <person name="Marques-Bonet T."/>
            <person name="Eichler E.E."/>
            <person name="Andre C."/>
            <person name="Atencia R."/>
            <person name="Mugisha L."/>
            <person name="Junhold J."/>
            <person name="Patterson N."/>
            <person name="Siebauer M."/>
            <person name="Good J.M."/>
            <person name="Fischer A."/>
            <person name="Ptak S.E."/>
            <person name="Lachmann M."/>
            <person name="Symer D.E."/>
            <person name="Mailund T."/>
            <person name="Schierup M.H."/>
            <person name="Andres A.M."/>
            <person name="Kelso J."/>
            <person name="Paabo S."/>
        </authorList>
    </citation>
    <scope>NUCLEOTIDE SEQUENCE [LARGE SCALE GENOMIC DNA]</scope>
</reference>
<evidence type="ECO:0000256" key="9">
    <source>
        <dbReference type="ARBA" id="ARBA00022837"/>
    </source>
</evidence>
<evidence type="ECO:0000256" key="11">
    <source>
        <dbReference type="ARBA" id="ARBA00023054"/>
    </source>
</evidence>
<keyword evidence="13 19" id="KW-0472">Membrane</keyword>
<evidence type="ECO:0000256" key="5">
    <source>
        <dbReference type="ARBA" id="ARBA00022568"/>
    </source>
</evidence>
<dbReference type="EMBL" id="AJFE02086857">
    <property type="status" value="NOT_ANNOTATED_CDS"/>
    <property type="molecule type" value="Genomic_DNA"/>
</dbReference>
<evidence type="ECO:0000256" key="19">
    <source>
        <dbReference type="SAM" id="Phobius"/>
    </source>
</evidence>
<keyword evidence="7 19" id="KW-0812">Transmembrane</keyword>
<reference evidence="20" key="3">
    <citation type="submission" date="2025-09" db="UniProtKB">
        <authorList>
            <consortium name="Ensembl"/>
        </authorList>
    </citation>
    <scope>IDENTIFICATION</scope>
</reference>
<keyword evidence="8" id="KW-0256">Endoplasmic reticulum</keyword>
<feature type="coiled-coil region" evidence="18">
    <location>
        <begin position="84"/>
        <end position="140"/>
    </location>
</feature>
<name>A0A2R9B250_PANPA</name>
<sequence>MPRKRKCDLRAVRVGLLLGGGGVYGSRFRFTFPGFRALSPWRVGVQRRRCEMSTMFADTLLIVFISVCTALLAEGITWVLVYRTDKYKRLKAEVEKQSKKLEKKKETITESAGRQQKKKIERQEEKLKNNNRDLSMVRMKSMFAIGFCFTALMGMFNSIFDGRVVAKLPFTPLSYIQGLSHRNLLGDDTTDCSFIFLYILCTMSIRQNIQKILGLAPSRAATKQGEGCLYHDPPPIIYGIRSPVWSLINKYAHSSNVYLNVSILPVRKNT</sequence>
<keyword evidence="5" id="KW-0109">Calcium transport</keyword>
<dbReference type="STRING" id="9597.ENSPPAP00000021515"/>
<dbReference type="EMBL" id="AJFE02086855">
    <property type="status" value="NOT_ANNOTATED_CDS"/>
    <property type="molecule type" value="Genomic_DNA"/>
</dbReference>
<dbReference type="PANTHER" id="PTHR20917:SF0">
    <property type="entry name" value="CALCIUM LOAD-ACTIVATED CALCIUM CHANNEL"/>
    <property type="match status" value="1"/>
</dbReference>
<evidence type="ECO:0000313" key="21">
    <source>
        <dbReference type="Proteomes" id="UP000240080"/>
    </source>
</evidence>
<evidence type="ECO:0000313" key="20">
    <source>
        <dbReference type="Ensembl" id="ENSPPAP00000021515.1"/>
    </source>
</evidence>
<accession>A0A2R9B250</accession>
<dbReference type="Ensembl" id="ENSPPAT00000044318.1">
    <property type="protein sequence ID" value="ENSPPAP00000021515.1"/>
    <property type="gene ID" value="ENSPPAG00000033973.1"/>
</dbReference>
<keyword evidence="6" id="KW-0107">Calcium channel</keyword>
<comment type="similarity">
    <text evidence="2">Belongs to the TMCO1 family.</text>
</comment>
<protein>
    <recommendedName>
        <fullName evidence="3">Calcium load-activated calcium channel</fullName>
    </recommendedName>
    <alternativeName>
        <fullName evidence="16">GEL complex subunit TMCO1</fullName>
    </alternativeName>
    <alternativeName>
        <fullName evidence="15">Transmembrane and coiled-coil domain-containing protein 1</fullName>
    </alternativeName>
</protein>
<evidence type="ECO:0000256" key="2">
    <source>
        <dbReference type="ARBA" id="ARBA00006537"/>
    </source>
</evidence>
<dbReference type="InterPro" id="IPR008559">
    <property type="entry name" value="TMCO1"/>
</dbReference>
<evidence type="ECO:0000256" key="4">
    <source>
        <dbReference type="ARBA" id="ARBA00022448"/>
    </source>
</evidence>
<feature type="transmembrane region" description="Helical" evidence="19">
    <location>
        <begin position="142"/>
        <end position="160"/>
    </location>
</feature>
<comment type="subcellular location">
    <subcellularLocation>
        <location evidence="1">Endoplasmic reticulum membrane</location>
        <topology evidence="1">Multi-pass membrane protein</topology>
    </subcellularLocation>
</comment>
<evidence type="ECO:0000256" key="18">
    <source>
        <dbReference type="SAM" id="Coils"/>
    </source>
</evidence>
<dbReference type="SMART" id="SM01415">
    <property type="entry name" value="DUF106"/>
    <property type="match status" value="1"/>
</dbReference>
<dbReference type="GO" id="GO:0032469">
    <property type="term" value="P:endoplasmic reticulum calcium ion homeostasis"/>
    <property type="evidence" value="ECO:0007669"/>
    <property type="project" value="Ensembl"/>
</dbReference>
<keyword evidence="9" id="KW-0106">Calcium</keyword>
<feature type="transmembrane region" description="Helical" evidence="19">
    <location>
        <begin position="61"/>
        <end position="81"/>
    </location>
</feature>
<dbReference type="Bgee" id="ENSPPAG00000033973">
    <property type="expression patterns" value="Expressed in adult mammalian kidney and 6 other cell types or tissues"/>
</dbReference>
<evidence type="ECO:0000256" key="7">
    <source>
        <dbReference type="ARBA" id="ARBA00022692"/>
    </source>
</evidence>
<evidence type="ECO:0000256" key="15">
    <source>
        <dbReference type="ARBA" id="ARBA00029813"/>
    </source>
</evidence>
<keyword evidence="14" id="KW-0407">Ion channel</keyword>
<keyword evidence="11 18" id="KW-0175">Coiled coil</keyword>
<dbReference type="GO" id="GO:0005789">
    <property type="term" value="C:endoplasmic reticulum membrane"/>
    <property type="evidence" value="ECO:0007669"/>
    <property type="project" value="UniProtKB-SubCell"/>
</dbReference>
<dbReference type="OMA" id="CSISIRM"/>
<evidence type="ECO:0000256" key="13">
    <source>
        <dbReference type="ARBA" id="ARBA00023136"/>
    </source>
</evidence>
<dbReference type="GO" id="GO:0005262">
    <property type="term" value="F:calcium channel activity"/>
    <property type="evidence" value="ECO:0007669"/>
    <property type="project" value="UniProtKB-KW"/>
</dbReference>
<proteinExistence type="inferred from homology"/>
<evidence type="ECO:0000256" key="1">
    <source>
        <dbReference type="ARBA" id="ARBA00004477"/>
    </source>
</evidence>
<evidence type="ECO:0000256" key="8">
    <source>
        <dbReference type="ARBA" id="ARBA00022824"/>
    </source>
</evidence>
<keyword evidence="21" id="KW-1185">Reference proteome</keyword>
<evidence type="ECO:0000256" key="6">
    <source>
        <dbReference type="ARBA" id="ARBA00022673"/>
    </source>
</evidence>
<evidence type="ECO:0000256" key="17">
    <source>
        <dbReference type="ARBA" id="ARBA00045546"/>
    </source>
</evidence>
<evidence type="ECO:0000256" key="12">
    <source>
        <dbReference type="ARBA" id="ARBA00023065"/>
    </source>
</evidence>
<comment type="function">
    <text evidence="17">Endoplasmic reticulum (ER) calcium-selective channel preventing intracellular Ca2(+) stores from overfilling and maintaining calcium homeostasis in the ER. In response to endoplasmic reticulum (ER) Ca2(+) overloading, assembles into a homotetramer, forming a functional calcium-selective channel facilitating Ca2(+) release. Mediates ER Ca2(+) homeostasis in osteoblasts and plays a key role in bone formation, via the CaMKII-HDAC4-RUNX2 signaling axis. Component of the multi-pass translocon (MPT) complex that mediates insertion of multi-pass membrane proteins into the lipid bilayer of membranes. The MPT complex takes over after the SEC61 complex: following membrane insertion of the first few transmembrane segments of proteins by the SEC61 complex, the MPT complex occludes the lateral gate of the SEC61 complex to promote insertion of subsequent transmembrane regions. Within the MPT complex, the GEL subcomplex may mediate insertion of transmembrane regions into the membrane.</text>
</comment>
<dbReference type="EMBL" id="AJFE02086856">
    <property type="status" value="NOT_ANNOTATED_CDS"/>
    <property type="molecule type" value="Genomic_DNA"/>
</dbReference>
<feature type="transmembrane region" description="Helical" evidence="19">
    <location>
        <begin position="12"/>
        <end position="30"/>
    </location>
</feature>
<evidence type="ECO:0000256" key="3">
    <source>
        <dbReference type="ARBA" id="ARBA00014950"/>
    </source>
</evidence>
<dbReference type="Proteomes" id="UP000240080">
    <property type="component" value="Chromosome 1"/>
</dbReference>
<dbReference type="PANTHER" id="PTHR20917">
    <property type="entry name" value="PNAS-RELATED"/>
    <property type="match status" value="1"/>
</dbReference>
<keyword evidence="12" id="KW-0406">Ion transport</keyword>
<organism evidence="20 21">
    <name type="scientific">Pan paniscus</name>
    <name type="common">Pygmy chimpanzee</name>
    <name type="synonym">Bonobo</name>
    <dbReference type="NCBI Taxonomy" id="9597"/>
    <lineage>
        <taxon>Eukaryota</taxon>
        <taxon>Metazoa</taxon>
        <taxon>Chordata</taxon>
        <taxon>Craniata</taxon>
        <taxon>Vertebrata</taxon>
        <taxon>Euteleostomi</taxon>
        <taxon>Mammalia</taxon>
        <taxon>Eutheria</taxon>
        <taxon>Euarchontoglires</taxon>
        <taxon>Primates</taxon>
        <taxon>Haplorrhini</taxon>
        <taxon>Catarrhini</taxon>
        <taxon>Hominidae</taxon>
        <taxon>Pan</taxon>
    </lineage>
</organism>
<dbReference type="InterPro" id="IPR002809">
    <property type="entry name" value="EMC3/TMCO1"/>
</dbReference>
<evidence type="ECO:0000256" key="14">
    <source>
        <dbReference type="ARBA" id="ARBA00023303"/>
    </source>
</evidence>
<reference evidence="20" key="2">
    <citation type="submission" date="2025-08" db="UniProtKB">
        <authorList>
            <consortium name="Ensembl"/>
        </authorList>
    </citation>
    <scope>IDENTIFICATION</scope>
</reference>
<dbReference type="Pfam" id="PF01956">
    <property type="entry name" value="EMC3_TMCO1"/>
    <property type="match status" value="1"/>
</dbReference>
<dbReference type="GeneTree" id="ENSGT00390000002659"/>
<dbReference type="AlphaFoldDB" id="A0A2R9B250"/>